<proteinExistence type="predicted"/>
<organism evidence="1">
    <name type="scientific">freshwater metagenome</name>
    <dbReference type="NCBI Taxonomy" id="449393"/>
    <lineage>
        <taxon>unclassified sequences</taxon>
        <taxon>metagenomes</taxon>
        <taxon>ecological metagenomes</taxon>
    </lineage>
</organism>
<name>A0A6J7JTR1_9ZZZZ</name>
<evidence type="ECO:0000313" key="1">
    <source>
        <dbReference type="EMBL" id="CAB4946029.1"/>
    </source>
</evidence>
<protein>
    <submittedName>
        <fullName evidence="1">Unannotated protein</fullName>
    </submittedName>
</protein>
<reference evidence="1" key="1">
    <citation type="submission" date="2020-05" db="EMBL/GenBank/DDBJ databases">
        <authorList>
            <person name="Chiriac C."/>
            <person name="Salcher M."/>
            <person name="Ghai R."/>
            <person name="Kavagutti S V."/>
        </authorList>
    </citation>
    <scope>NUCLEOTIDE SEQUENCE</scope>
</reference>
<sequence length="75" mass="7628">MAAGLRDVLGEALAAKVGRTWDEHRERAARDAVAVAGLARVVGDPRPAVVAALDGEVFDLPALAAVRDLLVAAGG</sequence>
<gene>
    <name evidence="1" type="ORF">UFOPK3564_03227</name>
</gene>
<dbReference type="AlphaFoldDB" id="A0A6J7JTR1"/>
<accession>A0A6J7JTR1</accession>
<dbReference type="EMBL" id="CAFBMK010000289">
    <property type="protein sequence ID" value="CAB4946029.1"/>
    <property type="molecule type" value="Genomic_DNA"/>
</dbReference>